<organism evidence="2 3">
    <name type="scientific">Polarella glacialis</name>
    <name type="common">Dinoflagellate</name>
    <dbReference type="NCBI Taxonomy" id="89957"/>
    <lineage>
        <taxon>Eukaryota</taxon>
        <taxon>Sar</taxon>
        <taxon>Alveolata</taxon>
        <taxon>Dinophyceae</taxon>
        <taxon>Suessiales</taxon>
        <taxon>Suessiaceae</taxon>
        <taxon>Polarella</taxon>
    </lineage>
</organism>
<feature type="region of interest" description="Disordered" evidence="1">
    <location>
        <begin position="150"/>
        <end position="169"/>
    </location>
</feature>
<name>A0A813KZ54_POLGL</name>
<gene>
    <name evidence="2" type="ORF">PGLA2088_LOCUS37775</name>
</gene>
<reference evidence="2" key="1">
    <citation type="submission" date="2021-02" db="EMBL/GenBank/DDBJ databases">
        <authorList>
            <person name="Dougan E. K."/>
            <person name="Rhodes N."/>
            <person name="Thang M."/>
            <person name="Chan C."/>
        </authorList>
    </citation>
    <scope>NUCLEOTIDE SEQUENCE</scope>
</reference>
<evidence type="ECO:0000313" key="2">
    <source>
        <dbReference type="EMBL" id="CAE8714000.1"/>
    </source>
</evidence>
<dbReference type="AlphaFoldDB" id="A0A813KZ54"/>
<evidence type="ECO:0000256" key="1">
    <source>
        <dbReference type="SAM" id="MobiDB-lite"/>
    </source>
</evidence>
<dbReference type="Proteomes" id="UP000626109">
    <property type="component" value="Unassembled WGS sequence"/>
</dbReference>
<protein>
    <submittedName>
        <fullName evidence="2">Uncharacterized protein</fullName>
    </submittedName>
</protein>
<proteinExistence type="predicted"/>
<comment type="caution">
    <text evidence="2">The sequence shown here is derived from an EMBL/GenBank/DDBJ whole genome shotgun (WGS) entry which is preliminary data.</text>
</comment>
<sequence length="383" mass="41657">MLVSLSTGSATRISSFVSAVSAPSRTTQSLRTSGLGCGSHAWGPAVVVAARFLQSCRRVAGTCRRQRNTGSCAISQTRAEELCDESGDLAGDLGQCLTTDRQKPTFPEAQKLHVCLLKQGFVRLAGFASPEDASAVRELYWAAEAQRSGICPEDSSSWPKGRGQASQRSGRGVLRLTSLPELDESPVFRRIAEDLQEALCEMFQCPLWRVARGRKIVSLLNFPSGAADLSEWDIPHDDWHTDSNTDSSITPSDPTQLFAFLYPERVAPACGGTVMMEGSVRRAQKLVRDEESEGTAATGFGKGLKLALATDPWAHALFSQGRPDERAAHFMGEGGEGEELPSDSTRRTSDNFSADGRKRPLPSCEQRWCVWSALKRESCAVRQ</sequence>
<feature type="region of interest" description="Disordered" evidence="1">
    <location>
        <begin position="327"/>
        <end position="361"/>
    </location>
</feature>
<dbReference type="Gene3D" id="2.60.120.620">
    <property type="entry name" value="q2cbj1_9rhob like domain"/>
    <property type="match status" value="1"/>
</dbReference>
<evidence type="ECO:0000313" key="3">
    <source>
        <dbReference type="Proteomes" id="UP000626109"/>
    </source>
</evidence>
<accession>A0A813KZ54</accession>
<dbReference type="EMBL" id="CAJNNW010032558">
    <property type="protein sequence ID" value="CAE8714000.1"/>
    <property type="molecule type" value="Genomic_DNA"/>
</dbReference>